<proteinExistence type="predicted"/>
<dbReference type="AlphaFoldDB" id="A0A328N4I4"/>
<keyword evidence="1" id="KW-0732">Signal</keyword>
<dbReference type="Proteomes" id="UP000249045">
    <property type="component" value="Unassembled WGS sequence"/>
</dbReference>
<feature type="signal peptide" evidence="1">
    <location>
        <begin position="1"/>
        <end position="32"/>
    </location>
</feature>
<accession>A0A328N4I4</accession>
<dbReference type="EMBL" id="PYAA01000013">
    <property type="protein sequence ID" value="RAO02401.1"/>
    <property type="molecule type" value="Genomic_DNA"/>
</dbReference>
<feature type="chain" id="PRO_5016419050" description="Secreted protein" evidence="1">
    <location>
        <begin position="33"/>
        <end position="124"/>
    </location>
</feature>
<protein>
    <recommendedName>
        <fullName evidence="6">Secreted protein</fullName>
    </recommendedName>
</protein>
<evidence type="ECO:0000313" key="4">
    <source>
        <dbReference type="Proteomes" id="UP000248966"/>
    </source>
</evidence>
<dbReference type="RefSeq" id="WP_112583985.1">
    <property type="nucleotide sequence ID" value="NZ_JBFAQI010000001.1"/>
</dbReference>
<dbReference type="EMBL" id="PYAC01000021">
    <property type="protein sequence ID" value="RAO15178.1"/>
    <property type="molecule type" value="Genomic_DNA"/>
</dbReference>
<dbReference type="Proteomes" id="UP000248966">
    <property type="component" value="Unassembled WGS sequence"/>
</dbReference>
<name>A0A328N4I4_9ACTN</name>
<evidence type="ECO:0000313" key="3">
    <source>
        <dbReference type="EMBL" id="RAO15178.1"/>
    </source>
</evidence>
<evidence type="ECO:0000313" key="2">
    <source>
        <dbReference type="EMBL" id="RAO02401.1"/>
    </source>
</evidence>
<evidence type="ECO:0000256" key="1">
    <source>
        <dbReference type="SAM" id="SignalP"/>
    </source>
</evidence>
<organism evidence="2 4">
    <name type="scientific">Micromonospora noduli</name>
    <dbReference type="NCBI Taxonomy" id="709876"/>
    <lineage>
        <taxon>Bacteria</taxon>
        <taxon>Bacillati</taxon>
        <taxon>Actinomycetota</taxon>
        <taxon>Actinomycetes</taxon>
        <taxon>Micromonosporales</taxon>
        <taxon>Micromonosporaceae</taxon>
        <taxon>Micromonospora</taxon>
    </lineage>
</organism>
<gene>
    <name evidence="2" type="ORF">LAH08_02633</name>
    <name evidence="3" type="ORF">MED15_04214</name>
</gene>
<keyword evidence="5" id="KW-1185">Reference proteome</keyword>
<reference evidence="4 5" key="1">
    <citation type="submission" date="2018-03" db="EMBL/GenBank/DDBJ databases">
        <title>Defining the species Micromonospora saelicesensis and Micromonospora noduli under the framework of genomics.</title>
        <authorList>
            <person name="Riesco R."/>
            <person name="Trujillo M.E."/>
        </authorList>
    </citation>
    <scope>NUCLEOTIDE SEQUENCE [LARGE SCALE GENOMIC DNA]</scope>
    <source>
        <strain evidence="2 4">LAH08</strain>
        <strain evidence="3 5">MED15</strain>
    </source>
</reference>
<sequence>MINSRRVGLTLTALLTALMPAVIVAGAGPAQAAGSCVQQGDDRGCIAPVDGLHQVSACDNEADGHGVYVEVDWTDAAQNETVGDGNGSAAGCGTVRYLDAPYRYRVCESVTGPDYCSSWVNYYG</sequence>
<evidence type="ECO:0008006" key="6">
    <source>
        <dbReference type="Google" id="ProtNLM"/>
    </source>
</evidence>
<comment type="caution">
    <text evidence="2">The sequence shown here is derived from an EMBL/GenBank/DDBJ whole genome shotgun (WGS) entry which is preliminary data.</text>
</comment>
<evidence type="ECO:0000313" key="5">
    <source>
        <dbReference type="Proteomes" id="UP000249045"/>
    </source>
</evidence>